<dbReference type="InterPro" id="IPR009810">
    <property type="entry name" value="Nodulin_late_dom"/>
</dbReference>
<keyword evidence="1" id="KW-0472">Membrane</keyword>
<accession>A0A396H2J0</accession>
<comment type="caution">
    <text evidence="3">The sequence shown here is derived from an EMBL/GenBank/DDBJ whole genome shotgun (WGS) entry which is preliminary data.</text>
</comment>
<dbReference type="AlphaFoldDB" id="A0A396H2J0"/>
<reference evidence="3" key="1">
    <citation type="journal article" date="2018" name="Nat. Plants">
        <title>Whole-genome landscape of Medicago truncatula symbiotic genes.</title>
        <authorList>
            <person name="Pecrix Y."/>
            <person name="Gamas P."/>
            <person name="Carrere S."/>
        </authorList>
    </citation>
    <scope>NUCLEOTIDE SEQUENCE</scope>
    <source>
        <tissue evidence="3">Leaves</tissue>
    </source>
</reference>
<organism evidence="3">
    <name type="scientific">Medicago truncatula</name>
    <name type="common">Barrel medic</name>
    <name type="synonym">Medicago tribuloides</name>
    <dbReference type="NCBI Taxonomy" id="3880"/>
    <lineage>
        <taxon>Eukaryota</taxon>
        <taxon>Viridiplantae</taxon>
        <taxon>Streptophyta</taxon>
        <taxon>Embryophyta</taxon>
        <taxon>Tracheophyta</taxon>
        <taxon>Spermatophyta</taxon>
        <taxon>Magnoliopsida</taxon>
        <taxon>eudicotyledons</taxon>
        <taxon>Gunneridae</taxon>
        <taxon>Pentapetalae</taxon>
        <taxon>rosids</taxon>
        <taxon>fabids</taxon>
        <taxon>Fabales</taxon>
        <taxon>Fabaceae</taxon>
        <taxon>Papilionoideae</taxon>
        <taxon>50 kb inversion clade</taxon>
        <taxon>NPAAA clade</taxon>
        <taxon>Hologalegina</taxon>
        <taxon>IRL clade</taxon>
        <taxon>Trifolieae</taxon>
        <taxon>Medicago</taxon>
    </lineage>
</organism>
<proteinExistence type="predicted"/>
<gene>
    <name evidence="3" type="ORF">MtrunA17_Chr7g0236701</name>
</gene>
<feature type="domain" description="Late nodulin" evidence="2">
    <location>
        <begin position="13"/>
        <end position="68"/>
    </location>
</feature>
<evidence type="ECO:0000256" key="1">
    <source>
        <dbReference type="SAM" id="Phobius"/>
    </source>
</evidence>
<evidence type="ECO:0000313" key="3">
    <source>
        <dbReference type="EMBL" id="RHN45924.1"/>
    </source>
</evidence>
<dbReference type="Pfam" id="PF07127">
    <property type="entry name" value="Nodulin_late"/>
    <property type="match status" value="1"/>
</dbReference>
<feature type="transmembrane region" description="Helical" evidence="1">
    <location>
        <begin position="20"/>
        <end position="39"/>
    </location>
</feature>
<dbReference type="Proteomes" id="UP000265566">
    <property type="component" value="Chromosome 7"/>
</dbReference>
<dbReference type="GO" id="GO:0046872">
    <property type="term" value="F:metal ion binding"/>
    <property type="evidence" value="ECO:0007669"/>
    <property type="project" value="InterPro"/>
</dbReference>
<evidence type="ECO:0000259" key="2">
    <source>
        <dbReference type="Pfam" id="PF07127"/>
    </source>
</evidence>
<sequence>MISYVLDANRKNMAKTLNYVYVLILFISIFLSITVYGYIPGIVNKPCKTDKDCPKKPPHNIRCRKGQCVEIL</sequence>
<name>A0A396H2J0_MEDTR</name>
<dbReference type="EMBL" id="PSQE01000007">
    <property type="protein sequence ID" value="RHN45924.1"/>
    <property type="molecule type" value="Genomic_DNA"/>
</dbReference>
<dbReference type="Gramene" id="rna40351">
    <property type="protein sequence ID" value="RHN45924.1"/>
    <property type="gene ID" value="gene40351"/>
</dbReference>
<keyword evidence="1" id="KW-0812">Transmembrane</keyword>
<keyword evidence="1" id="KW-1133">Transmembrane helix</keyword>
<protein>
    <submittedName>
        <fullName evidence="3">Putative Late nodulin</fullName>
    </submittedName>
</protein>